<accession>A0A340YGW1</accession>
<comment type="subunit">
    <text evidence="4">Binds TFR through the extracellular domain in a pH-dependent manner.</text>
</comment>
<evidence type="ECO:0000259" key="19">
    <source>
        <dbReference type="PROSITE" id="PS50835"/>
    </source>
</evidence>
<evidence type="ECO:0000256" key="7">
    <source>
        <dbReference type="ARBA" id="ARBA00022496"/>
    </source>
</evidence>
<dbReference type="Pfam" id="PF00129">
    <property type="entry name" value="MHC_I"/>
    <property type="match status" value="1"/>
</dbReference>
<protein>
    <submittedName>
        <fullName evidence="21">Hereditary hemochromatosis protein homolog isoform X2</fullName>
    </submittedName>
</protein>
<keyword evidence="8 17" id="KW-0812">Transmembrane</keyword>
<evidence type="ECO:0000256" key="17">
    <source>
        <dbReference type="SAM" id="Phobius"/>
    </source>
</evidence>
<dbReference type="Gene3D" id="2.60.40.10">
    <property type="entry name" value="Immunoglobulins"/>
    <property type="match status" value="1"/>
</dbReference>
<evidence type="ECO:0000256" key="4">
    <source>
        <dbReference type="ARBA" id="ARBA00011632"/>
    </source>
</evidence>
<evidence type="ECO:0000256" key="5">
    <source>
        <dbReference type="ARBA" id="ARBA00022448"/>
    </source>
</evidence>
<evidence type="ECO:0000313" key="20">
    <source>
        <dbReference type="Proteomes" id="UP000265300"/>
    </source>
</evidence>
<keyword evidence="6" id="KW-1003">Cell membrane</keyword>
<dbReference type="PROSITE" id="PS00290">
    <property type="entry name" value="IG_MHC"/>
    <property type="match status" value="1"/>
</dbReference>
<evidence type="ECO:0000256" key="2">
    <source>
        <dbReference type="ARBA" id="ARBA00004251"/>
    </source>
</evidence>
<evidence type="ECO:0000256" key="11">
    <source>
        <dbReference type="ARBA" id="ARBA00023004"/>
    </source>
</evidence>
<dbReference type="GO" id="GO:1990459">
    <property type="term" value="F:transferrin receptor binding"/>
    <property type="evidence" value="ECO:0007669"/>
    <property type="project" value="TreeGrafter"/>
</dbReference>
<sequence length="348" mass="39719">MGPRARPALLLLILLRTVATQGRPPRSHSLRFLFMGASEPDLGLPLFEALGYVDDQLFVSYDHESRRAEPRAPWLWGRATSQLWLQLSQNLKGWDHMFTVDFWTIMDNHNQSKESHTLQVILGCEVQEDNRTRGFWKYGYDGQDHLEFRPETLDWRAAEPRARTTKLEWEVNKIRAKQNRAYLERGCPEQLQHLLELGRGALDRQALPLVKVTHHVASAVTTLRCQALNFYPQDITMRWLKDRQPLDAKDVEPEDVLPNGDGTYQGWVALAVLPGEEQRYSCQVQHPGLDQPLTATWEPSLSGTLVTGIISGIAVCIILFLTGILFRILRRRQASRGATGDYVLAECE</sequence>
<dbReference type="GO" id="GO:1990641">
    <property type="term" value="P:response to iron ion starvation"/>
    <property type="evidence" value="ECO:0007669"/>
    <property type="project" value="TreeGrafter"/>
</dbReference>
<dbReference type="RefSeq" id="XP_007471294.1">
    <property type="nucleotide sequence ID" value="XM_007471232.1"/>
</dbReference>
<evidence type="ECO:0000256" key="10">
    <source>
        <dbReference type="ARBA" id="ARBA00022989"/>
    </source>
</evidence>
<evidence type="ECO:0000256" key="16">
    <source>
        <dbReference type="RuleBase" id="RU004439"/>
    </source>
</evidence>
<keyword evidence="20" id="KW-1185">Reference proteome</keyword>
<dbReference type="GO" id="GO:0034756">
    <property type="term" value="P:regulation of iron ion transport"/>
    <property type="evidence" value="ECO:0007669"/>
    <property type="project" value="TreeGrafter"/>
</dbReference>
<dbReference type="FunFam" id="2.60.40.10:FF:000204">
    <property type="entry name" value="Major histocompatibility complex, class I-related protein"/>
    <property type="match status" value="1"/>
</dbReference>
<comment type="similarity">
    <text evidence="3 16">Belongs to the MHC class I family.</text>
</comment>
<dbReference type="Pfam" id="PF07654">
    <property type="entry name" value="C1-set"/>
    <property type="match status" value="1"/>
</dbReference>
<dbReference type="InterPro" id="IPR036179">
    <property type="entry name" value="Ig-like_dom_sf"/>
</dbReference>
<evidence type="ECO:0000256" key="13">
    <source>
        <dbReference type="ARBA" id="ARBA00023136"/>
    </source>
</evidence>
<keyword evidence="12" id="KW-0406">Ion transport</keyword>
<dbReference type="InterPro" id="IPR011161">
    <property type="entry name" value="MHC_I-like_Ag-recog"/>
</dbReference>
<dbReference type="CTD" id="3077"/>
<keyword evidence="9 18" id="KW-0732">Signal</keyword>
<dbReference type="PANTHER" id="PTHR16675:SF172">
    <property type="entry name" value="HEREDITARY HEMOCHROMATOSIS PROTEIN"/>
    <property type="match status" value="1"/>
</dbReference>
<dbReference type="GO" id="GO:0009897">
    <property type="term" value="C:external side of plasma membrane"/>
    <property type="evidence" value="ECO:0007669"/>
    <property type="project" value="TreeGrafter"/>
</dbReference>
<keyword evidence="14" id="KW-1015">Disulfide bond</keyword>
<keyword evidence="15" id="KW-0325">Glycoprotein</keyword>
<keyword evidence="13 17" id="KW-0472">Membrane</keyword>
<dbReference type="InterPro" id="IPR011162">
    <property type="entry name" value="MHC_I/II-like_Ag-recog"/>
</dbReference>
<dbReference type="FunFam" id="3.30.500.10:FF:000001">
    <property type="entry name" value="H-2 class I histocompatibility antigen, alpha chain"/>
    <property type="match status" value="1"/>
</dbReference>
<feature type="signal peptide" evidence="18">
    <location>
        <begin position="1"/>
        <end position="22"/>
    </location>
</feature>
<evidence type="ECO:0000256" key="18">
    <source>
        <dbReference type="SAM" id="SignalP"/>
    </source>
</evidence>
<dbReference type="SUPFAM" id="SSF54452">
    <property type="entry name" value="MHC antigen-recognition domain"/>
    <property type="match status" value="1"/>
</dbReference>
<dbReference type="InterPro" id="IPR007110">
    <property type="entry name" value="Ig-like_dom"/>
</dbReference>
<dbReference type="InterPro" id="IPR003006">
    <property type="entry name" value="Ig/MHC_CS"/>
</dbReference>
<keyword evidence="5" id="KW-0813">Transport</keyword>
<dbReference type="InterPro" id="IPR013783">
    <property type="entry name" value="Ig-like_fold"/>
</dbReference>
<feature type="chain" id="PRO_5016313730" evidence="18">
    <location>
        <begin position="23"/>
        <end position="348"/>
    </location>
</feature>
<evidence type="ECO:0000256" key="9">
    <source>
        <dbReference type="ARBA" id="ARBA00022729"/>
    </source>
</evidence>
<evidence type="ECO:0000256" key="1">
    <source>
        <dbReference type="ARBA" id="ARBA00003622"/>
    </source>
</evidence>
<keyword evidence="7" id="KW-0410">Iron transport</keyword>
<dbReference type="GeneID" id="103079669"/>
<proteinExistence type="inferred from homology"/>
<dbReference type="PRINTS" id="PR01638">
    <property type="entry name" value="MHCCLASSI"/>
</dbReference>
<dbReference type="Gene3D" id="3.30.500.10">
    <property type="entry name" value="MHC class I-like antigen recognition-like"/>
    <property type="match status" value="1"/>
</dbReference>
<dbReference type="PROSITE" id="PS50835">
    <property type="entry name" value="IG_LIKE"/>
    <property type="match status" value="1"/>
</dbReference>
<evidence type="ECO:0000256" key="6">
    <source>
        <dbReference type="ARBA" id="ARBA00022475"/>
    </source>
</evidence>
<evidence type="ECO:0000256" key="8">
    <source>
        <dbReference type="ARBA" id="ARBA00022692"/>
    </source>
</evidence>
<keyword evidence="11" id="KW-0408">Iron</keyword>
<name>A0A340YGW1_LIPVE</name>
<dbReference type="InterPro" id="IPR001039">
    <property type="entry name" value="MHC_I_a_a1/a2"/>
</dbReference>
<comment type="function">
    <text evidence="1">Binds to transferrin receptor (TFR) and reduces its affinity for iron-loaded transferrin.</text>
</comment>
<dbReference type="GO" id="GO:0005615">
    <property type="term" value="C:extracellular space"/>
    <property type="evidence" value="ECO:0007669"/>
    <property type="project" value="TreeGrafter"/>
</dbReference>
<dbReference type="AlphaFoldDB" id="A0A340YGW1"/>
<dbReference type="InterPro" id="IPR037055">
    <property type="entry name" value="MHC_I-like_Ag-recog_sf"/>
</dbReference>
<evidence type="ECO:0000313" key="21">
    <source>
        <dbReference type="RefSeq" id="XP_007471294.1"/>
    </source>
</evidence>
<feature type="transmembrane region" description="Helical" evidence="17">
    <location>
        <begin position="305"/>
        <end position="326"/>
    </location>
</feature>
<dbReference type="Proteomes" id="UP000265300">
    <property type="component" value="Unplaced"/>
</dbReference>
<dbReference type="PANTHER" id="PTHR16675">
    <property type="entry name" value="MHC CLASS I-RELATED"/>
    <property type="match status" value="1"/>
</dbReference>
<keyword evidence="10 17" id="KW-1133">Transmembrane helix</keyword>
<comment type="subcellular location">
    <subcellularLocation>
        <location evidence="2">Cell membrane</location>
        <topology evidence="2">Single-pass type I membrane protein</topology>
    </subcellularLocation>
</comment>
<dbReference type="InterPro" id="IPR050208">
    <property type="entry name" value="MHC_class-I_related"/>
</dbReference>
<organism evidence="20 21">
    <name type="scientific">Lipotes vexillifer</name>
    <name type="common">Yangtze river dolphin</name>
    <dbReference type="NCBI Taxonomy" id="118797"/>
    <lineage>
        <taxon>Eukaryota</taxon>
        <taxon>Metazoa</taxon>
        <taxon>Chordata</taxon>
        <taxon>Craniata</taxon>
        <taxon>Vertebrata</taxon>
        <taxon>Euteleostomi</taxon>
        <taxon>Mammalia</taxon>
        <taxon>Eutheria</taxon>
        <taxon>Laurasiatheria</taxon>
        <taxon>Artiodactyla</taxon>
        <taxon>Whippomorpha</taxon>
        <taxon>Cetacea</taxon>
        <taxon>Odontoceti</taxon>
        <taxon>Lipotidae</taxon>
        <taxon>Lipotes</taxon>
    </lineage>
</organism>
<dbReference type="SUPFAM" id="SSF48726">
    <property type="entry name" value="Immunoglobulin"/>
    <property type="match status" value="1"/>
</dbReference>
<evidence type="ECO:0000256" key="14">
    <source>
        <dbReference type="ARBA" id="ARBA00023157"/>
    </source>
</evidence>
<evidence type="ECO:0000256" key="12">
    <source>
        <dbReference type="ARBA" id="ARBA00023065"/>
    </source>
</evidence>
<dbReference type="SMART" id="SM00407">
    <property type="entry name" value="IGc1"/>
    <property type="match status" value="1"/>
</dbReference>
<reference evidence="21" key="1">
    <citation type="submission" date="2025-08" db="UniProtKB">
        <authorList>
            <consortium name="RefSeq"/>
        </authorList>
    </citation>
    <scope>IDENTIFICATION</scope>
</reference>
<feature type="domain" description="Ig-like" evidence="19">
    <location>
        <begin position="208"/>
        <end position="296"/>
    </location>
</feature>
<evidence type="ECO:0000256" key="3">
    <source>
        <dbReference type="ARBA" id="ARBA00006909"/>
    </source>
</evidence>
<evidence type="ECO:0000256" key="15">
    <source>
        <dbReference type="ARBA" id="ARBA00023180"/>
    </source>
</evidence>
<dbReference type="GO" id="GO:0006826">
    <property type="term" value="P:iron ion transport"/>
    <property type="evidence" value="ECO:0007669"/>
    <property type="project" value="UniProtKB-KW"/>
</dbReference>
<gene>
    <name evidence="21" type="primary">HFE</name>
</gene>
<dbReference type="InterPro" id="IPR003597">
    <property type="entry name" value="Ig_C1-set"/>
</dbReference>